<evidence type="ECO:0000259" key="7">
    <source>
        <dbReference type="SMART" id="SM00363"/>
    </source>
</evidence>
<dbReference type="Pfam" id="PF01479">
    <property type="entry name" value="S4"/>
    <property type="match status" value="1"/>
</dbReference>
<dbReference type="PANTHER" id="PTHR11831">
    <property type="entry name" value="30S 40S RIBOSOMAL PROTEIN"/>
    <property type="match status" value="1"/>
</dbReference>
<dbReference type="InterPro" id="IPR005709">
    <property type="entry name" value="Ribosomal_uS4_bac-type"/>
</dbReference>
<dbReference type="FunFam" id="3.10.290.10:FF:000001">
    <property type="entry name" value="30S ribosomal protein S4"/>
    <property type="match status" value="1"/>
</dbReference>
<organism evidence="9">
    <name type="scientific">Nitzschia sp. PL1-4</name>
    <dbReference type="NCBI Taxonomy" id="2083272"/>
    <lineage>
        <taxon>Eukaryota</taxon>
        <taxon>Sar</taxon>
        <taxon>Stramenopiles</taxon>
        <taxon>Ochrophyta</taxon>
        <taxon>Bacillariophyta</taxon>
        <taxon>Bacillariophyceae</taxon>
        <taxon>Bacillariophycidae</taxon>
        <taxon>Bacillariales</taxon>
        <taxon>Bacillariaceae</taxon>
        <taxon>Nitzschia</taxon>
    </lineage>
</organism>
<keyword evidence="4 9" id="KW-0689">Ribosomal protein</keyword>
<dbReference type="GO" id="GO:0003735">
    <property type="term" value="F:structural constituent of ribosome"/>
    <property type="evidence" value="ECO:0007669"/>
    <property type="project" value="InterPro"/>
</dbReference>
<evidence type="ECO:0000313" key="9">
    <source>
        <dbReference type="EMBL" id="BBC77585.1"/>
    </source>
</evidence>
<dbReference type="PANTHER" id="PTHR11831:SF4">
    <property type="entry name" value="SMALL RIBOSOMAL SUBUNIT PROTEIN US4M"/>
    <property type="match status" value="1"/>
</dbReference>
<dbReference type="GO" id="GO:0019843">
    <property type="term" value="F:rRNA binding"/>
    <property type="evidence" value="ECO:0007669"/>
    <property type="project" value="UniProtKB-KW"/>
</dbReference>
<accession>A0A2Z5ZB59</accession>
<dbReference type="SMART" id="SM01390">
    <property type="entry name" value="Ribosomal_S4"/>
    <property type="match status" value="1"/>
</dbReference>
<dbReference type="FunFam" id="1.10.1050.10:FF:000002">
    <property type="entry name" value="30S ribosomal protein S4, chloroplastic"/>
    <property type="match status" value="1"/>
</dbReference>
<evidence type="ECO:0000256" key="4">
    <source>
        <dbReference type="ARBA" id="ARBA00022980"/>
    </source>
</evidence>
<evidence type="ECO:0000256" key="2">
    <source>
        <dbReference type="ARBA" id="ARBA00022730"/>
    </source>
</evidence>
<dbReference type="InterPro" id="IPR022801">
    <property type="entry name" value="Ribosomal_uS4"/>
</dbReference>
<evidence type="ECO:0000256" key="3">
    <source>
        <dbReference type="ARBA" id="ARBA00022884"/>
    </source>
</evidence>
<feature type="domain" description="Small ribosomal subunit protein uS4 N-terminal" evidence="8">
    <location>
        <begin position="3"/>
        <end position="92"/>
    </location>
</feature>
<dbReference type="Gene3D" id="3.10.290.10">
    <property type="entry name" value="RNA-binding S4 domain"/>
    <property type="match status" value="1"/>
</dbReference>
<keyword evidence="5" id="KW-0687">Ribonucleoprotein</keyword>
<feature type="domain" description="RNA-binding S4" evidence="7">
    <location>
        <begin position="93"/>
        <end position="157"/>
    </location>
</feature>
<dbReference type="NCBIfam" id="TIGR01017">
    <property type="entry name" value="rpsD_bact"/>
    <property type="match status" value="1"/>
</dbReference>
<keyword evidence="3 6" id="KW-0694">RNA-binding</keyword>
<keyword evidence="9" id="KW-0934">Plastid</keyword>
<dbReference type="SUPFAM" id="SSF55174">
    <property type="entry name" value="Alpha-L RNA-binding motif"/>
    <property type="match status" value="1"/>
</dbReference>
<proteinExistence type="inferred from homology"/>
<geneLocation type="plastid" evidence="9"/>
<dbReference type="NCBIfam" id="NF003717">
    <property type="entry name" value="PRK05327.1"/>
    <property type="match status" value="1"/>
</dbReference>
<dbReference type="HAMAP" id="MF_01306_B">
    <property type="entry name" value="Ribosomal_uS4_B"/>
    <property type="match status" value="1"/>
</dbReference>
<dbReference type="GO" id="GO:0015935">
    <property type="term" value="C:small ribosomal subunit"/>
    <property type="evidence" value="ECO:0007669"/>
    <property type="project" value="InterPro"/>
</dbReference>
<dbReference type="InterPro" id="IPR036986">
    <property type="entry name" value="S4_RNA-bd_sf"/>
</dbReference>
<dbReference type="AlphaFoldDB" id="A0A2Z5ZB59"/>
<dbReference type="Pfam" id="PF00163">
    <property type="entry name" value="Ribosomal_S4"/>
    <property type="match status" value="1"/>
</dbReference>
<reference evidence="9" key="1">
    <citation type="submission" date="2018-02" db="EMBL/GenBank/DDBJ databases">
        <title>Evolution and diversity of non-photosynthetic diatom plastid genomes.</title>
        <authorList>
            <person name="Kamikawa R."/>
            <person name="Ishii K."/>
        </authorList>
    </citation>
    <scope>NUCLEOTIDE SEQUENCE</scope>
    <source>
        <strain evidence="9">PL1-4</strain>
    </source>
</reference>
<sequence length="204" mass="24152">MSRYRGPRLKINRRLGELPGLTIKKSKKKNRPGKDQYNSKKFLRKTDYGLRLEEKQKLKFNYGLTEKQLSNYMKKSRKQGYLTSTVLLQLLEMRLDNICFILGFAKTIQHARQLIAHKHINVNKRIVNIPSFNCQLKDTISITEKKISKDLISKNYQFSKDYPSYLEFNNSLFEATILDYCKREDIQLPINELLVIEHYSRKSI</sequence>
<dbReference type="GO" id="GO:0006412">
    <property type="term" value="P:translation"/>
    <property type="evidence" value="ECO:0007669"/>
    <property type="project" value="InterPro"/>
</dbReference>
<dbReference type="InterPro" id="IPR002942">
    <property type="entry name" value="S4_RNA-bd"/>
</dbReference>
<evidence type="ECO:0000256" key="1">
    <source>
        <dbReference type="ARBA" id="ARBA00007465"/>
    </source>
</evidence>
<protein>
    <submittedName>
        <fullName evidence="9">Ribosomal protein S4</fullName>
    </submittedName>
</protein>
<name>A0A2Z5ZB59_9STRA</name>
<dbReference type="Gene3D" id="1.10.1050.10">
    <property type="entry name" value="Ribosomal Protein S4 Delta 41, Chain A, domain 1"/>
    <property type="match status" value="1"/>
</dbReference>
<comment type="similarity">
    <text evidence="1">Belongs to the universal ribosomal protein uS4 family.</text>
</comment>
<dbReference type="InterPro" id="IPR001912">
    <property type="entry name" value="Ribosomal_uS4_N"/>
</dbReference>
<dbReference type="CDD" id="cd00165">
    <property type="entry name" value="S4"/>
    <property type="match status" value="1"/>
</dbReference>
<evidence type="ECO:0000259" key="8">
    <source>
        <dbReference type="SMART" id="SM01390"/>
    </source>
</evidence>
<dbReference type="EMBL" id="AP018506">
    <property type="protein sequence ID" value="BBC77585.1"/>
    <property type="molecule type" value="Genomic_DNA"/>
</dbReference>
<evidence type="ECO:0000256" key="5">
    <source>
        <dbReference type="ARBA" id="ARBA00023274"/>
    </source>
</evidence>
<keyword evidence="2" id="KW-0699">rRNA-binding</keyword>
<gene>
    <name evidence="9" type="primary">rps4</name>
</gene>
<dbReference type="PROSITE" id="PS50889">
    <property type="entry name" value="S4"/>
    <property type="match status" value="1"/>
</dbReference>
<dbReference type="GO" id="GO:0042274">
    <property type="term" value="P:ribosomal small subunit biogenesis"/>
    <property type="evidence" value="ECO:0007669"/>
    <property type="project" value="TreeGrafter"/>
</dbReference>
<dbReference type="SMART" id="SM00363">
    <property type="entry name" value="S4"/>
    <property type="match status" value="1"/>
</dbReference>
<evidence type="ECO:0000256" key="6">
    <source>
        <dbReference type="PROSITE-ProRule" id="PRU00182"/>
    </source>
</evidence>